<gene>
    <name evidence="1" type="ORF">EYY96_19280</name>
</gene>
<accession>A0ABD7Q4Z1</accession>
<reference evidence="1 2" key="1">
    <citation type="submission" date="2019-02" db="EMBL/GenBank/DDBJ databases">
        <title>Comparative genomic analysis of the Hafnia genus genomes.</title>
        <authorList>
            <person name="Zhiqiu Y."/>
            <person name="Chao Y."/>
            <person name="Yuhui D."/>
            <person name="Di H."/>
            <person name="Bin L."/>
        </authorList>
    </citation>
    <scope>NUCLEOTIDE SEQUENCE [LARGE SCALE GENOMIC DNA]</scope>
    <source>
        <strain evidence="1 2">PCM_1210</strain>
    </source>
</reference>
<protein>
    <submittedName>
        <fullName evidence="1">DUF2724 domain-containing protein</fullName>
    </submittedName>
</protein>
<dbReference type="EMBL" id="SITJ01000077">
    <property type="protein sequence ID" value="TBL65715.1"/>
    <property type="molecule type" value="Genomic_DNA"/>
</dbReference>
<comment type="caution">
    <text evidence="1">The sequence shown here is derived from an EMBL/GenBank/DDBJ whole genome shotgun (WGS) entry which is preliminary data.</text>
</comment>
<name>A0ABD7Q4Z1_HAFAL</name>
<proteinExistence type="predicted"/>
<sequence>MAISIAPLLKRQSPVRQCHASHGWVELKNGTRWHPSRNQSQLIAGMTSCKKGVAWLTQKLRSLYR</sequence>
<organism evidence="1 2">
    <name type="scientific">Hafnia alvei</name>
    <dbReference type="NCBI Taxonomy" id="569"/>
    <lineage>
        <taxon>Bacteria</taxon>
        <taxon>Pseudomonadati</taxon>
        <taxon>Pseudomonadota</taxon>
        <taxon>Gammaproteobacteria</taxon>
        <taxon>Enterobacterales</taxon>
        <taxon>Hafniaceae</taxon>
        <taxon>Hafnia</taxon>
    </lineage>
</organism>
<dbReference type="Proteomes" id="UP000291600">
    <property type="component" value="Unassembled WGS sequence"/>
</dbReference>
<dbReference type="RefSeq" id="WP_130971548.1">
    <property type="nucleotide sequence ID" value="NZ_SITJ01000077.1"/>
</dbReference>
<evidence type="ECO:0000313" key="1">
    <source>
        <dbReference type="EMBL" id="TBL65715.1"/>
    </source>
</evidence>
<dbReference type="InterPro" id="IPR021221">
    <property type="entry name" value="Fil"/>
</dbReference>
<evidence type="ECO:0000313" key="2">
    <source>
        <dbReference type="Proteomes" id="UP000291600"/>
    </source>
</evidence>
<dbReference type="Pfam" id="PF10893">
    <property type="entry name" value="Phage_186_Fil"/>
    <property type="match status" value="1"/>
</dbReference>
<dbReference type="AlphaFoldDB" id="A0ABD7Q4Z1"/>